<evidence type="ECO:0000259" key="8">
    <source>
        <dbReference type="PROSITE" id="PS50195"/>
    </source>
</evidence>
<dbReference type="InterPro" id="IPR000727">
    <property type="entry name" value="T_SNARE_dom"/>
</dbReference>
<dbReference type="AlphaFoldDB" id="A0A1K0GC80"/>
<dbReference type="GO" id="GO:0035091">
    <property type="term" value="F:phosphatidylinositol binding"/>
    <property type="evidence" value="ECO:0007669"/>
    <property type="project" value="InterPro"/>
</dbReference>
<evidence type="ECO:0000256" key="3">
    <source>
        <dbReference type="ARBA" id="ARBA00023054"/>
    </source>
</evidence>
<feature type="domain" description="T-SNARE coiled-coil homology" evidence="7">
    <location>
        <begin position="236"/>
        <end position="298"/>
    </location>
</feature>
<dbReference type="PROSITE" id="PS50195">
    <property type="entry name" value="PX"/>
    <property type="match status" value="1"/>
</dbReference>
<evidence type="ECO:0000256" key="2">
    <source>
        <dbReference type="ARBA" id="ARBA00022554"/>
    </source>
</evidence>
<dbReference type="GO" id="GO:0097576">
    <property type="term" value="P:vacuole fusion"/>
    <property type="evidence" value="ECO:0007669"/>
    <property type="project" value="UniProtKB-ARBA"/>
</dbReference>
<evidence type="ECO:0000259" key="7">
    <source>
        <dbReference type="PROSITE" id="PS50192"/>
    </source>
</evidence>
<feature type="region of interest" description="Disordered" evidence="6">
    <location>
        <begin position="59"/>
        <end position="84"/>
    </location>
</feature>
<dbReference type="GO" id="GO:0016192">
    <property type="term" value="P:vesicle-mediated transport"/>
    <property type="evidence" value="ECO:0007669"/>
    <property type="project" value="UniProtKB-ARBA"/>
</dbReference>
<dbReference type="InterPro" id="IPR036871">
    <property type="entry name" value="PX_dom_sf"/>
</dbReference>
<dbReference type="OrthoDB" id="428895at2759"/>
<dbReference type="Gene3D" id="3.30.1520.10">
    <property type="entry name" value="Phox-like domain"/>
    <property type="match status" value="1"/>
</dbReference>
<reference evidence="9" key="1">
    <citation type="submission" date="2016-04" db="EMBL/GenBank/DDBJ databases">
        <authorList>
            <person name="Evans L.H."/>
            <person name="Alamgir A."/>
            <person name="Owens N."/>
            <person name="Weber N.D."/>
            <person name="Virtaneva K."/>
            <person name="Barbian K."/>
            <person name="Babar A."/>
            <person name="Rosenke K."/>
        </authorList>
    </citation>
    <scope>NUCLEOTIDE SEQUENCE</scope>
    <source>
        <strain evidence="9">UB2112</strain>
    </source>
</reference>
<feature type="coiled-coil region" evidence="5">
    <location>
        <begin position="239"/>
        <end position="294"/>
    </location>
</feature>
<evidence type="ECO:0000256" key="5">
    <source>
        <dbReference type="SAM" id="Coils"/>
    </source>
</evidence>
<dbReference type="Gene3D" id="1.20.5.110">
    <property type="match status" value="1"/>
</dbReference>
<protein>
    <submittedName>
        <fullName evidence="9">Probable endosomal t-SNARE</fullName>
    </submittedName>
</protein>
<dbReference type="SUPFAM" id="SSF64268">
    <property type="entry name" value="PX domain"/>
    <property type="match status" value="1"/>
</dbReference>
<dbReference type="PANTHER" id="PTHR10555:SF170">
    <property type="entry name" value="FI18122P1"/>
    <property type="match status" value="1"/>
</dbReference>
<comment type="function">
    <text evidence="4">Essential for proper morphogenesis of the vacuole. May exist as structural reinforcement on the surface of the vacuolar membrane and be required for maintenance against rupture by osmotic pressure.</text>
</comment>
<name>A0A1K0GC80_9BASI</name>
<evidence type="ECO:0000256" key="4">
    <source>
        <dbReference type="ARBA" id="ARBA00054927"/>
    </source>
</evidence>
<evidence type="ECO:0000313" key="9">
    <source>
        <dbReference type="EMBL" id="SAM85660.1"/>
    </source>
</evidence>
<reference evidence="10" key="3">
    <citation type="submission" date="2018-08" db="EMBL/GenBank/DDBJ databases">
        <authorList>
            <person name="Guldener U."/>
        </authorList>
    </citation>
    <scope>NUCLEOTIDE SEQUENCE</scope>
    <source>
        <strain evidence="10">UB2</strain>
    </source>
</reference>
<dbReference type="GO" id="GO:0005768">
    <property type="term" value="C:endosome"/>
    <property type="evidence" value="ECO:0007669"/>
    <property type="project" value="TreeGrafter"/>
</dbReference>
<dbReference type="InterPro" id="IPR001683">
    <property type="entry name" value="PX_dom"/>
</dbReference>
<dbReference type="CDD" id="cd06897">
    <property type="entry name" value="PX_SNARE"/>
    <property type="match status" value="1"/>
</dbReference>
<dbReference type="Proteomes" id="UP000179920">
    <property type="component" value="Chromosome XVIII"/>
</dbReference>
<evidence type="ECO:0000313" key="10">
    <source>
        <dbReference type="EMBL" id="SYW80774.1"/>
    </source>
</evidence>
<reference evidence="11" key="2">
    <citation type="submission" date="2016-04" db="EMBL/GenBank/DDBJ databases">
        <authorList>
            <person name="Guldener U."/>
            <person name="Guldener U."/>
        </authorList>
    </citation>
    <scope>NUCLEOTIDE SEQUENCE [LARGE SCALE GENOMIC DNA]</scope>
    <source>
        <strain evidence="11">UB2112</strain>
    </source>
</reference>
<accession>A0A1K0GC80</accession>
<comment type="subcellular location">
    <subcellularLocation>
        <location evidence="1">Vacuole</location>
    </subcellularLocation>
</comment>
<feature type="compositionally biased region" description="Low complexity" evidence="6">
    <location>
        <begin position="157"/>
        <end position="187"/>
    </location>
</feature>
<dbReference type="EMBL" id="LT558134">
    <property type="protein sequence ID" value="SAM85660.1"/>
    <property type="molecule type" value="Genomic_DNA"/>
</dbReference>
<organism evidence="9 11">
    <name type="scientific">Ustilago bromivora</name>
    <dbReference type="NCBI Taxonomy" id="307758"/>
    <lineage>
        <taxon>Eukaryota</taxon>
        <taxon>Fungi</taxon>
        <taxon>Dikarya</taxon>
        <taxon>Basidiomycota</taxon>
        <taxon>Ustilaginomycotina</taxon>
        <taxon>Ustilaginomycetes</taxon>
        <taxon>Ustilaginales</taxon>
        <taxon>Ustilaginaceae</taxon>
        <taxon>Ustilago</taxon>
    </lineage>
</organism>
<dbReference type="Proteomes" id="UP000658997">
    <property type="component" value="Unassembled WGS sequence"/>
</dbReference>
<sequence>MAQAQLLQGVSIPRYESRSSTASTYTVYAVVVQLPVPSWTVYRRYSEFVRLDKNLAASPASSAGTGEPGGAGKRAPKPLPPRERARGWKKTFSGFLSFASGDQGNNDFDEQMWLKHRMAALETYLKAIVMHQDPSWRESEAFKTFIEWPMSIKMVTAPSTSSSSSSSSSFPSAGAAAASPRAPRTATHNTTSMPGTLPPGTRVLGSAAASNQPRPPAEETDTTRPLNNAQLFQSQNDAMDQQDQQLNNLTAILRRQRQMGEAINQELGEQTELLGQLDSEVENTQAKLSKADQKMDSFDAGKAKSKVAIGNKF</sequence>
<dbReference type="EMBL" id="ULHB01000084">
    <property type="protein sequence ID" value="SYW80774.1"/>
    <property type="molecule type" value="Genomic_DNA"/>
</dbReference>
<evidence type="ECO:0000313" key="11">
    <source>
        <dbReference type="Proteomes" id="UP000179920"/>
    </source>
</evidence>
<dbReference type="GO" id="GO:0000329">
    <property type="term" value="C:fungal-type vacuole membrane"/>
    <property type="evidence" value="ECO:0007669"/>
    <property type="project" value="UniProtKB-ARBA"/>
</dbReference>
<dbReference type="Pfam" id="PF00787">
    <property type="entry name" value="PX"/>
    <property type="match status" value="1"/>
</dbReference>
<keyword evidence="3 5" id="KW-0175">Coiled coil</keyword>
<dbReference type="FunFam" id="1.20.5.110:FF:000058">
    <property type="entry name" value="VAM7p Vacuolar SNARE protein"/>
    <property type="match status" value="1"/>
</dbReference>
<feature type="domain" description="PX" evidence="8">
    <location>
        <begin position="6"/>
        <end position="152"/>
    </location>
</feature>
<evidence type="ECO:0000256" key="1">
    <source>
        <dbReference type="ARBA" id="ARBA00004116"/>
    </source>
</evidence>
<keyword evidence="12" id="KW-1185">Reference proteome</keyword>
<dbReference type="GO" id="GO:0007034">
    <property type="term" value="P:vacuolar transport"/>
    <property type="evidence" value="ECO:0007669"/>
    <property type="project" value="UniProtKB-ARBA"/>
</dbReference>
<dbReference type="SUPFAM" id="SSF58038">
    <property type="entry name" value="SNARE fusion complex"/>
    <property type="match status" value="1"/>
</dbReference>
<dbReference type="PANTHER" id="PTHR10555">
    <property type="entry name" value="SORTING NEXIN"/>
    <property type="match status" value="1"/>
</dbReference>
<dbReference type="SMART" id="SM00397">
    <property type="entry name" value="t_SNARE"/>
    <property type="match status" value="1"/>
</dbReference>
<gene>
    <name evidence="10" type="ORF">UBRO2_03988</name>
    <name evidence="9" type="ORF">UBRO_08247</name>
</gene>
<dbReference type="SMART" id="SM00312">
    <property type="entry name" value="PX"/>
    <property type="match status" value="1"/>
</dbReference>
<dbReference type="CDD" id="cd15858">
    <property type="entry name" value="SNARE_VAM7"/>
    <property type="match status" value="1"/>
</dbReference>
<proteinExistence type="predicted"/>
<feature type="region of interest" description="Disordered" evidence="6">
    <location>
        <begin position="157"/>
        <end position="226"/>
    </location>
</feature>
<evidence type="ECO:0000313" key="12">
    <source>
        <dbReference type="Proteomes" id="UP000658997"/>
    </source>
</evidence>
<evidence type="ECO:0000256" key="6">
    <source>
        <dbReference type="SAM" id="MobiDB-lite"/>
    </source>
</evidence>
<keyword evidence="2" id="KW-0926">Vacuole</keyword>
<dbReference type="PROSITE" id="PS50192">
    <property type="entry name" value="T_SNARE"/>
    <property type="match status" value="1"/>
</dbReference>